<gene>
    <name evidence="1 4" type="primary">lptD</name>
    <name evidence="4" type="ORF">GU920_12570</name>
</gene>
<comment type="caution">
    <text evidence="4">The sequence shown here is derived from an EMBL/GenBank/DDBJ whole genome shotgun (WGS) entry which is preliminary data.</text>
</comment>
<feature type="signal peptide" evidence="1">
    <location>
        <begin position="1"/>
        <end position="41"/>
    </location>
</feature>
<dbReference type="Pfam" id="PF04453">
    <property type="entry name" value="LptD"/>
    <property type="match status" value="1"/>
</dbReference>
<dbReference type="PANTHER" id="PTHR30189:SF1">
    <property type="entry name" value="LPS-ASSEMBLY PROTEIN LPTD"/>
    <property type="match status" value="1"/>
</dbReference>
<name>A0ABW9Y7H4_9RHOB</name>
<keyword evidence="1" id="KW-0998">Cell outer membrane</keyword>
<sequence precursor="true">MARGPDFCRRKPRRFGALRPLALALSVAALLASTAPGGLQAQEAATLIADRLEIAGDQRLIAEGSVEVFYQGRRMTAQRIVFDQSSDQLRIEGPIRLTDEEGSTVIVAAQADLASDLTEGILQSARVVLNQQLQMASAQMVRSEGRFLQLDNAVASSCRICAGSSTPLWEIRAKRVLHDQAEQQIYFDRAQLRFGGVPVLYIPRLRIPDPTLDRSNGFLMPKFTNRTDLGTGITLPYFVTLGPSRDLTFSPTITTNGARSLEVRYRQAFETGSIAVTGTLSRDRIQPNDTRGYLVADGLFRLPRGYRLAFHGEAVSDDAYLTDYGISDTDRLTNTIQVDRVRRDEYIAARIINFDTLRADDFPSATPYLVTDSTYVQRFRLGALGGEGAFRFGSHTHTRQSSNPLDDPNPLEPDDIAEGSDMQRLSFGVDWRKDWVTQNGMVLAALGEARLDTFNITDDAIYGGRESRLYGAGAVELRWPLVRAGADGVAQVIEPVAQIVWADAQDGLIPNEDSRLVEFDEANLFSLNRFPGNDAVETGLRANLGVSWTRIDPAGWSLGVTAGRVFRDDPVAGFSDASGLSGSTSDWLLAVTAETSGGLNLAGRMIADNDLSVTRGEVLAEYATPDLWLNTGYIWSIADLAESRPSRVSDLVVGAGYQISPGWQAKASGRYDFEADQYSSADFGLTFKNECMLVDLSLSRRFTSSTTVRPGTTVDLSIELLGFGGGTEAGPARMCRR</sequence>
<keyword evidence="5" id="KW-1185">Reference proteome</keyword>
<evidence type="ECO:0000313" key="4">
    <source>
        <dbReference type="EMBL" id="NBE08373.1"/>
    </source>
</evidence>
<proteinExistence type="inferred from homology"/>
<dbReference type="InterPro" id="IPR020889">
    <property type="entry name" value="LipoPS_assembly_LptD"/>
</dbReference>
<evidence type="ECO:0000256" key="2">
    <source>
        <dbReference type="SAM" id="MobiDB-lite"/>
    </source>
</evidence>
<keyword evidence="1" id="KW-0472">Membrane</keyword>
<dbReference type="RefSeq" id="WP_161767440.1">
    <property type="nucleotide sequence ID" value="NZ_JAAATW010000003.1"/>
</dbReference>
<keyword evidence="1" id="KW-0732">Signal</keyword>
<comment type="caution">
    <text evidence="1">Lacks conserved residue(s) required for the propagation of feature annotation.</text>
</comment>
<reference evidence="5" key="1">
    <citation type="submission" date="2020-01" db="EMBL/GenBank/DDBJ databases">
        <title>Sphingomonas sp. strain CSW-10.</title>
        <authorList>
            <person name="Chen W.-M."/>
        </authorList>
    </citation>
    <scope>NUCLEOTIDE SEQUENCE [LARGE SCALE GENOMIC DNA]</scope>
    <source>
        <strain evidence="5">CCP-1</strain>
    </source>
</reference>
<dbReference type="HAMAP" id="MF_01411">
    <property type="entry name" value="LPS_assembly_LptD"/>
    <property type="match status" value="1"/>
</dbReference>
<accession>A0ABW9Y7H4</accession>
<comment type="function">
    <text evidence="1">Involved in the assembly of lipopolysaccharide (LPS) at the surface of the outer membrane.</text>
</comment>
<feature type="chain" id="PRO_5044909557" description="LPS-assembly protein LptD" evidence="1">
    <location>
        <begin position="42"/>
        <end position="737"/>
    </location>
</feature>
<dbReference type="InterPro" id="IPR007543">
    <property type="entry name" value="LptD_C"/>
</dbReference>
<feature type="region of interest" description="Disordered" evidence="2">
    <location>
        <begin position="393"/>
        <end position="412"/>
    </location>
</feature>
<dbReference type="Proteomes" id="UP001517376">
    <property type="component" value="Unassembled WGS sequence"/>
</dbReference>
<comment type="similarity">
    <text evidence="1">Belongs to the LptD family.</text>
</comment>
<feature type="domain" description="LptD C-terminal" evidence="3">
    <location>
        <begin position="290"/>
        <end position="641"/>
    </location>
</feature>
<dbReference type="InterPro" id="IPR050218">
    <property type="entry name" value="LptD"/>
</dbReference>
<comment type="subcellular location">
    <subcellularLocation>
        <location evidence="1">Cell outer membrane</location>
    </subcellularLocation>
</comment>
<dbReference type="EMBL" id="JAAATW010000003">
    <property type="protein sequence ID" value="NBE08373.1"/>
    <property type="molecule type" value="Genomic_DNA"/>
</dbReference>
<protein>
    <recommendedName>
        <fullName evidence="1">LPS-assembly protein LptD</fullName>
    </recommendedName>
</protein>
<evidence type="ECO:0000256" key="1">
    <source>
        <dbReference type="HAMAP-Rule" id="MF_01411"/>
    </source>
</evidence>
<evidence type="ECO:0000259" key="3">
    <source>
        <dbReference type="Pfam" id="PF04453"/>
    </source>
</evidence>
<dbReference type="PANTHER" id="PTHR30189">
    <property type="entry name" value="LPS-ASSEMBLY PROTEIN"/>
    <property type="match status" value="1"/>
</dbReference>
<evidence type="ECO:0000313" key="5">
    <source>
        <dbReference type="Proteomes" id="UP001517376"/>
    </source>
</evidence>
<organism evidence="4 5">
    <name type="scientific">Paragemmobacter ruber</name>
    <dbReference type="NCBI Taxonomy" id="1985673"/>
    <lineage>
        <taxon>Bacteria</taxon>
        <taxon>Pseudomonadati</taxon>
        <taxon>Pseudomonadota</taxon>
        <taxon>Alphaproteobacteria</taxon>
        <taxon>Rhodobacterales</taxon>
        <taxon>Paracoccaceae</taxon>
        <taxon>Paragemmobacter</taxon>
    </lineage>
</organism>
<comment type="subunit">
    <text evidence="1">Component of the lipopolysaccharide transport and assembly complex.</text>
</comment>
<dbReference type="SUPFAM" id="SSF56935">
    <property type="entry name" value="Porins"/>
    <property type="match status" value="1"/>
</dbReference>